<keyword evidence="4" id="KW-0653">Protein transport</keyword>
<proteinExistence type="predicted"/>
<feature type="chain" id="PRO_5016274270" evidence="5">
    <location>
        <begin position="20"/>
        <end position="203"/>
    </location>
</feature>
<sequence length="203" mass="21946">MRRLTAFLLCCCLAAVARAGTDDALLRTVLDGLARHPQVRAEFVQTRSSPALAQPQVSRGRLLFVLGRGMLWQVESPYRETLALTGERTARLDAQGRAQPVRGERGVGQVSQMLQSMLAGRPDEVLRQFEVAASGSPARWSLRFVPRQARMARVLGAIVLDGGDYLDGIRIEMQDGAATDIRFSGTREAGGLSALEARALGGS</sequence>
<dbReference type="GO" id="GO:0015031">
    <property type="term" value="P:protein transport"/>
    <property type="evidence" value="ECO:0007669"/>
    <property type="project" value="UniProtKB-KW"/>
</dbReference>
<dbReference type="Pfam" id="PF19574">
    <property type="entry name" value="LolA_3"/>
    <property type="match status" value="1"/>
</dbReference>
<evidence type="ECO:0000256" key="5">
    <source>
        <dbReference type="SAM" id="SignalP"/>
    </source>
</evidence>
<evidence type="ECO:0000256" key="1">
    <source>
        <dbReference type="ARBA" id="ARBA00011245"/>
    </source>
</evidence>
<feature type="signal peptide" evidence="5">
    <location>
        <begin position="1"/>
        <end position="19"/>
    </location>
</feature>
<evidence type="ECO:0000256" key="2">
    <source>
        <dbReference type="ARBA" id="ARBA00022448"/>
    </source>
</evidence>
<keyword evidence="7" id="KW-1185">Reference proteome</keyword>
<evidence type="ECO:0000256" key="4">
    <source>
        <dbReference type="ARBA" id="ARBA00022927"/>
    </source>
</evidence>
<dbReference type="InterPro" id="IPR029046">
    <property type="entry name" value="LolA/LolB/LppX"/>
</dbReference>
<dbReference type="Gene3D" id="2.50.20.10">
    <property type="entry name" value="Lipoprotein localisation LolA/LolB/LppX"/>
    <property type="match status" value="1"/>
</dbReference>
<keyword evidence="3 5" id="KW-0732">Signal</keyword>
<dbReference type="OrthoDB" id="5700849at2"/>
<evidence type="ECO:0000256" key="3">
    <source>
        <dbReference type="ARBA" id="ARBA00022729"/>
    </source>
</evidence>
<evidence type="ECO:0000313" key="6">
    <source>
        <dbReference type="EMBL" id="PWK87731.1"/>
    </source>
</evidence>
<dbReference type="AlphaFoldDB" id="A0A316I5G9"/>
<accession>A0A316I5G9</accession>
<keyword evidence="6" id="KW-0449">Lipoprotein</keyword>
<dbReference type="CDD" id="cd16325">
    <property type="entry name" value="LolA"/>
    <property type="match status" value="1"/>
</dbReference>
<dbReference type="RefSeq" id="WP_109723542.1">
    <property type="nucleotide sequence ID" value="NZ_MSZV01000152.1"/>
</dbReference>
<comment type="subunit">
    <text evidence="1">Monomer.</text>
</comment>
<dbReference type="SUPFAM" id="SSF89392">
    <property type="entry name" value="Prokaryotic lipoproteins and lipoprotein localization factors"/>
    <property type="match status" value="1"/>
</dbReference>
<protein>
    <submittedName>
        <fullName evidence="6">Outer membrane lipoprotein carrier protein LolA</fullName>
    </submittedName>
</protein>
<dbReference type="InterPro" id="IPR004564">
    <property type="entry name" value="OM_lipoprot_carrier_LolA-like"/>
</dbReference>
<evidence type="ECO:0000313" key="7">
    <source>
        <dbReference type="Proteomes" id="UP000245812"/>
    </source>
</evidence>
<reference evidence="6 7" key="1">
    <citation type="submission" date="2018-05" db="EMBL/GenBank/DDBJ databases">
        <title>Genomic Encyclopedia of Type Strains, Phase IV (KMG-IV): sequencing the most valuable type-strain genomes for metagenomic binning, comparative biology and taxonomic classification.</title>
        <authorList>
            <person name="Goeker M."/>
        </authorList>
    </citation>
    <scope>NUCLEOTIDE SEQUENCE [LARGE SCALE GENOMIC DNA]</scope>
    <source>
        <strain evidence="6 7">DSM 14263</strain>
    </source>
</reference>
<dbReference type="EMBL" id="QGHC01000006">
    <property type="protein sequence ID" value="PWK87731.1"/>
    <property type="molecule type" value="Genomic_DNA"/>
</dbReference>
<gene>
    <name evidence="6" type="ORF">C7456_106224</name>
</gene>
<comment type="caution">
    <text evidence="6">The sequence shown here is derived from an EMBL/GenBank/DDBJ whole genome shotgun (WGS) entry which is preliminary data.</text>
</comment>
<organism evidence="6 7">
    <name type="scientific">Fulvimonas soli</name>
    <dbReference type="NCBI Taxonomy" id="155197"/>
    <lineage>
        <taxon>Bacteria</taxon>
        <taxon>Pseudomonadati</taxon>
        <taxon>Pseudomonadota</taxon>
        <taxon>Gammaproteobacteria</taxon>
        <taxon>Lysobacterales</taxon>
        <taxon>Rhodanobacteraceae</taxon>
        <taxon>Fulvimonas</taxon>
    </lineage>
</organism>
<dbReference type="Proteomes" id="UP000245812">
    <property type="component" value="Unassembled WGS sequence"/>
</dbReference>
<keyword evidence="2" id="KW-0813">Transport</keyword>
<name>A0A316I5G9_9GAMM</name>